<feature type="signal peptide" evidence="2">
    <location>
        <begin position="1"/>
        <end position="17"/>
    </location>
</feature>
<keyword evidence="1" id="KW-0812">Transmembrane</keyword>
<comment type="caution">
    <text evidence="4">The sequence shown here is derived from an EMBL/GenBank/DDBJ whole genome shotgun (WGS) entry which is preliminary data.</text>
</comment>
<dbReference type="AlphaFoldDB" id="A0A8S1EU39"/>
<dbReference type="SUPFAM" id="SSF63712">
    <property type="entry name" value="Nicotinic receptor ligand binding domain-like"/>
    <property type="match status" value="1"/>
</dbReference>
<feature type="transmembrane region" description="Helical" evidence="1">
    <location>
        <begin position="274"/>
        <end position="293"/>
    </location>
</feature>
<dbReference type="EMBL" id="CADEPM010000004">
    <property type="protein sequence ID" value="CAB3404231.1"/>
    <property type="molecule type" value="Genomic_DNA"/>
</dbReference>
<gene>
    <name evidence="4" type="ORF">CBOVIS_LOCUS6604</name>
</gene>
<proteinExistence type="predicted"/>
<keyword evidence="1" id="KW-1133">Transmembrane helix</keyword>
<evidence type="ECO:0000259" key="3">
    <source>
        <dbReference type="Pfam" id="PF02931"/>
    </source>
</evidence>
<dbReference type="GO" id="GO:0016020">
    <property type="term" value="C:membrane"/>
    <property type="evidence" value="ECO:0007669"/>
    <property type="project" value="InterPro"/>
</dbReference>
<evidence type="ECO:0000256" key="1">
    <source>
        <dbReference type="SAM" id="Phobius"/>
    </source>
</evidence>
<reference evidence="4 5" key="1">
    <citation type="submission" date="2020-04" db="EMBL/GenBank/DDBJ databases">
        <authorList>
            <person name="Laetsch R D."/>
            <person name="Stevens L."/>
            <person name="Kumar S."/>
            <person name="Blaxter L. M."/>
        </authorList>
    </citation>
    <scope>NUCLEOTIDE SEQUENCE [LARGE SCALE GENOMIC DNA]</scope>
</reference>
<keyword evidence="5" id="KW-1185">Reference proteome</keyword>
<dbReference type="Gene3D" id="2.70.170.10">
    <property type="entry name" value="Neurotransmitter-gated ion-channel ligand-binding domain"/>
    <property type="match status" value="1"/>
</dbReference>
<evidence type="ECO:0000256" key="2">
    <source>
        <dbReference type="SAM" id="SignalP"/>
    </source>
</evidence>
<dbReference type="InterPro" id="IPR006201">
    <property type="entry name" value="Neur_channel"/>
</dbReference>
<dbReference type="PANTHER" id="PTHR18945">
    <property type="entry name" value="NEUROTRANSMITTER GATED ION CHANNEL"/>
    <property type="match status" value="1"/>
</dbReference>
<accession>A0A8S1EU39</accession>
<dbReference type="InterPro" id="IPR036734">
    <property type="entry name" value="Neur_chan_lig-bd_sf"/>
</dbReference>
<feature type="transmembrane region" description="Helical" evidence="1">
    <location>
        <begin position="300"/>
        <end position="322"/>
    </location>
</feature>
<protein>
    <recommendedName>
        <fullName evidence="3">Neurotransmitter-gated ion-channel ligand-binding domain-containing protein</fullName>
    </recommendedName>
</protein>
<feature type="domain" description="Neurotransmitter-gated ion-channel ligand-binding" evidence="3">
    <location>
        <begin position="91"/>
        <end position="222"/>
    </location>
</feature>
<sequence length="442" mass="51396">MKVPLFILLLFVELSSNSPYSPCIYARNVTGRLDDGNEQCLFYFLLEKETAANDGNLHALSTYPPRTDEMKLNIETVLIKYVELVHGSTYQFNIFGDIYLNWVDERLAWEKEDLFKENEHLSLLNSSAIWTPNVIDHALCLDGGCQYGIDDIDIYKDGRVFARIQFKYVSSCGVDYRKFPEEEDSCCIFFTAFEAYTRKTKFEVEGKNKETMNRPVYSQKIFSKDEKLGEINHEHSPWVITEKTVEVSHLKGIDTIEVLHVCIKAEKKMSTVRMALTLPVTLATYVMLASPLFGDLRIQLFVKLFTLHVQTICFLYLCSITPSNGFLGVRPRIYQFYEIVFCISFLSIMVTLVVMALSRVKRNVPPSHRIFLVSKLINRVICCIEPERSDAYHRYVEESMENNPNQRVDYTQDWRHIYLAFNNMMSALMFTIFVIITFFEFI</sequence>
<keyword evidence="2" id="KW-0732">Signal</keyword>
<name>A0A8S1EU39_9PELO</name>
<dbReference type="Pfam" id="PF02931">
    <property type="entry name" value="Neur_chan_LBD"/>
    <property type="match status" value="1"/>
</dbReference>
<evidence type="ECO:0000313" key="5">
    <source>
        <dbReference type="Proteomes" id="UP000494206"/>
    </source>
</evidence>
<dbReference type="GO" id="GO:0005230">
    <property type="term" value="F:extracellular ligand-gated monoatomic ion channel activity"/>
    <property type="evidence" value="ECO:0007669"/>
    <property type="project" value="InterPro"/>
</dbReference>
<feature type="transmembrane region" description="Helical" evidence="1">
    <location>
        <begin position="334"/>
        <end position="357"/>
    </location>
</feature>
<dbReference type="OrthoDB" id="5975154at2759"/>
<evidence type="ECO:0000313" key="4">
    <source>
        <dbReference type="EMBL" id="CAB3404231.1"/>
    </source>
</evidence>
<dbReference type="Proteomes" id="UP000494206">
    <property type="component" value="Unassembled WGS sequence"/>
</dbReference>
<dbReference type="InterPro" id="IPR006202">
    <property type="entry name" value="Neur_chan_lig-bd"/>
</dbReference>
<organism evidence="4 5">
    <name type="scientific">Caenorhabditis bovis</name>
    <dbReference type="NCBI Taxonomy" id="2654633"/>
    <lineage>
        <taxon>Eukaryota</taxon>
        <taxon>Metazoa</taxon>
        <taxon>Ecdysozoa</taxon>
        <taxon>Nematoda</taxon>
        <taxon>Chromadorea</taxon>
        <taxon>Rhabditida</taxon>
        <taxon>Rhabditina</taxon>
        <taxon>Rhabditomorpha</taxon>
        <taxon>Rhabditoidea</taxon>
        <taxon>Rhabditidae</taxon>
        <taxon>Peloderinae</taxon>
        <taxon>Caenorhabditis</taxon>
    </lineage>
</organism>
<keyword evidence="1" id="KW-0472">Membrane</keyword>
<dbReference type="GO" id="GO:0004888">
    <property type="term" value="F:transmembrane signaling receptor activity"/>
    <property type="evidence" value="ECO:0007669"/>
    <property type="project" value="InterPro"/>
</dbReference>
<feature type="transmembrane region" description="Helical" evidence="1">
    <location>
        <begin position="417"/>
        <end position="439"/>
    </location>
</feature>
<feature type="chain" id="PRO_5035797612" description="Neurotransmitter-gated ion-channel ligand-binding domain-containing protein" evidence="2">
    <location>
        <begin position="18"/>
        <end position="442"/>
    </location>
</feature>